<organism evidence="2 3">
    <name type="scientific">Candidatus Flavonifractor merdigallinarum</name>
    <dbReference type="NCBI Taxonomy" id="2838589"/>
    <lineage>
        <taxon>Bacteria</taxon>
        <taxon>Bacillati</taxon>
        <taxon>Bacillota</taxon>
        <taxon>Clostridia</taxon>
        <taxon>Eubacteriales</taxon>
        <taxon>Oscillospiraceae</taxon>
        <taxon>Flavonifractor</taxon>
    </lineage>
</organism>
<feature type="transmembrane region" description="Helical" evidence="1">
    <location>
        <begin position="9"/>
        <end position="28"/>
    </location>
</feature>
<evidence type="ECO:0000313" key="3">
    <source>
        <dbReference type="Proteomes" id="UP000823868"/>
    </source>
</evidence>
<dbReference type="EMBL" id="DXDX01000114">
    <property type="protein sequence ID" value="HIY21457.1"/>
    <property type="molecule type" value="Genomic_DNA"/>
</dbReference>
<proteinExistence type="predicted"/>
<evidence type="ECO:0000313" key="2">
    <source>
        <dbReference type="EMBL" id="HIY21457.1"/>
    </source>
</evidence>
<keyword evidence="1" id="KW-1133">Transmembrane helix</keyword>
<protein>
    <submittedName>
        <fullName evidence="2">Stage III sporulation protein AF</fullName>
    </submittedName>
</protein>
<accession>A0A9D1Y8S6</accession>
<evidence type="ECO:0000256" key="1">
    <source>
        <dbReference type="SAM" id="Phobius"/>
    </source>
</evidence>
<reference evidence="2" key="1">
    <citation type="journal article" date="2021" name="PeerJ">
        <title>Extensive microbial diversity within the chicken gut microbiome revealed by metagenomics and culture.</title>
        <authorList>
            <person name="Gilroy R."/>
            <person name="Ravi A."/>
            <person name="Getino M."/>
            <person name="Pursley I."/>
            <person name="Horton D.L."/>
            <person name="Alikhan N.F."/>
            <person name="Baker D."/>
            <person name="Gharbi K."/>
            <person name="Hall N."/>
            <person name="Watson M."/>
            <person name="Adriaenssens E.M."/>
            <person name="Foster-Nyarko E."/>
            <person name="Jarju S."/>
            <person name="Secka A."/>
            <person name="Antonio M."/>
            <person name="Oren A."/>
            <person name="Chaudhuri R.R."/>
            <person name="La Ragione R."/>
            <person name="Hildebrand F."/>
            <person name="Pallen M.J."/>
        </authorList>
    </citation>
    <scope>NUCLEOTIDE SEQUENCE</scope>
    <source>
        <strain evidence="2">ChiBcec16_6824</strain>
    </source>
</reference>
<dbReference type="AlphaFoldDB" id="A0A9D1Y8S6"/>
<reference evidence="2" key="2">
    <citation type="submission" date="2021-04" db="EMBL/GenBank/DDBJ databases">
        <authorList>
            <person name="Gilroy R."/>
        </authorList>
    </citation>
    <scope>NUCLEOTIDE SEQUENCE</scope>
    <source>
        <strain evidence="2">ChiBcec16_6824</strain>
    </source>
</reference>
<gene>
    <name evidence="2" type="ORF">H9841_06120</name>
</gene>
<keyword evidence="1" id="KW-0472">Membrane</keyword>
<sequence>MLDGMQSWVYRVVCAAMLTAAAGSLMPTGPVRRLGQLTGSLVLLLALLSPLVSVDGEALARAMSEYHFPQSRAEELEEADEALFRTLIEEESGAYISEQAAELGAVCTVVVETRPQEDGYPVPWAVTVTGALDGETQAQLTRRIETELAIPASRQTYRTEEGT</sequence>
<comment type="caution">
    <text evidence="2">The sequence shown here is derived from an EMBL/GenBank/DDBJ whole genome shotgun (WGS) entry which is preliminary data.</text>
</comment>
<name>A0A9D1Y8S6_9FIRM</name>
<keyword evidence="1" id="KW-0812">Transmembrane</keyword>
<dbReference type="Proteomes" id="UP000823868">
    <property type="component" value="Unassembled WGS sequence"/>
</dbReference>